<keyword evidence="3" id="KW-1185">Reference proteome</keyword>
<dbReference type="Proteomes" id="UP000192478">
    <property type="component" value="Chromosome"/>
</dbReference>
<name>A0AAC9RI98_9CLOT</name>
<organism evidence="2 4">
    <name type="scientific">Clostridium formicaceticum</name>
    <dbReference type="NCBI Taxonomy" id="1497"/>
    <lineage>
        <taxon>Bacteria</taxon>
        <taxon>Bacillati</taxon>
        <taxon>Bacillota</taxon>
        <taxon>Clostridia</taxon>
        <taxon>Eubacteriales</taxon>
        <taxon>Clostridiaceae</taxon>
        <taxon>Clostridium</taxon>
    </lineage>
</organism>
<accession>A0AAC9RI98</accession>
<keyword evidence="2" id="KW-0808">Transferase</keyword>
<gene>
    <name evidence="2" type="primary">wbbL</name>
    <name evidence="1" type="ORF">BJL90_06290</name>
    <name evidence="2" type="ORF">CLFO_01490</name>
</gene>
<dbReference type="PANTHER" id="PTHR43179">
    <property type="entry name" value="RHAMNOSYLTRANSFERASE WBBL"/>
    <property type="match status" value="1"/>
</dbReference>
<evidence type="ECO:0000313" key="3">
    <source>
        <dbReference type="Proteomes" id="UP000177894"/>
    </source>
</evidence>
<dbReference type="AlphaFoldDB" id="A0AAC9RI98"/>
<sequence>MDLSIIIVNYNTIELTKQTLHSIFDKKYNFIYEVFVVDNASTDGSVDMIKTEFPQVQLIENNQNLGFSKANNLAITLAEGKYILLLNSDTVVLEDCLSKSLSYLDAHPEIGVLGCQVILKNGQLDHACKRGFPTPEASLYYILKLNKLFPNSKRFGQYDLTYLSDQEVNQVDAVTGAFMMVRRGVIDEVGGLDEDFFMYGEDLDWCYRIKKAGWKIIYYPEAKIIHYKGASNKKKKVKIVYEFHRAMYLFYKKHYNEKYNAFVKGLVYMGIGIKLAISTVVNLFKKRGGHDDQGKPKDTK</sequence>
<dbReference type="InterPro" id="IPR029044">
    <property type="entry name" value="Nucleotide-diphossugar_trans"/>
</dbReference>
<dbReference type="CDD" id="cd04186">
    <property type="entry name" value="GT_2_like_c"/>
    <property type="match status" value="1"/>
</dbReference>
<keyword evidence="2" id="KW-0328">Glycosyltransferase</keyword>
<dbReference type="Pfam" id="PF13641">
    <property type="entry name" value="Glyco_tranf_2_3"/>
    <property type="match status" value="1"/>
</dbReference>
<proteinExistence type="predicted"/>
<dbReference type="Proteomes" id="UP000177894">
    <property type="component" value="Chromosome"/>
</dbReference>
<dbReference type="GO" id="GO:0102096">
    <property type="term" value="F:decaprenyl-N-acetyl-alpha-D-glucosaminyl-pyrophosphate:dTDP-alpha-L-rhamnose rhamnosyltransferase activity"/>
    <property type="evidence" value="ECO:0007669"/>
    <property type="project" value="UniProtKB-EC"/>
</dbReference>
<dbReference type="EMBL" id="CP020559">
    <property type="protein sequence ID" value="ARE85833.1"/>
    <property type="molecule type" value="Genomic_DNA"/>
</dbReference>
<dbReference type="Gene3D" id="3.90.550.10">
    <property type="entry name" value="Spore Coat Polysaccharide Biosynthesis Protein SpsA, Chain A"/>
    <property type="match status" value="1"/>
</dbReference>
<evidence type="ECO:0000313" key="2">
    <source>
        <dbReference type="EMBL" id="ARE85833.1"/>
    </source>
</evidence>
<dbReference type="EC" id="2.4.1.289" evidence="2"/>
<reference evidence="1 3" key="1">
    <citation type="submission" date="2016-10" db="EMBL/GenBank/DDBJ databases">
        <title>Complete Genome Sequence of Acetogen Clostridium formicoaceticum ATCC 27076.</title>
        <authorList>
            <person name="Bao T."/>
            <person name="Cheng C."/>
            <person name="Zhao J."/>
            <person name="Yang S.-T."/>
            <person name="Wang J."/>
            <person name="Wang M."/>
        </authorList>
    </citation>
    <scope>NUCLEOTIDE SEQUENCE [LARGE SCALE GENOMIC DNA]</scope>
    <source>
        <strain evidence="1 3">ATCC 27076</strain>
    </source>
</reference>
<evidence type="ECO:0000313" key="1">
    <source>
        <dbReference type="EMBL" id="AOY75539.1"/>
    </source>
</evidence>
<protein>
    <submittedName>
        <fullName evidence="1">Glycosyl transferase family 2</fullName>
    </submittedName>
    <submittedName>
        <fullName evidence="2">N-acetylglucosaminyl-diphospho-decaprenol L-rhamnosyltransferase</fullName>
        <ecNumber evidence="2">2.4.1.289</ecNumber>
    </submittedName>
</protein>
<dbReference type="SUPFAM" id="SSF53448">
    <property type="entry name" value="Nucleotide-diphospho-sugar transferases"/>
    <property type="match status" value="1"/>
</dbReference>
<dbReference type="RefSeq" id="WP_070965469.1">
    <property type="nucleotide sequence ID" value="NZ_CP017603.1"/>
</dbReference>
<reference evidence="2 4" key="2">
    <citation type="submission" date="2017-03" db="EMBL/GenBank/DDBJ databases">
        <title>Complete sequence of Clostridium formicaceticum DSM 92.</title>
        <authorList>
            <person name="Poehlein A."/>
            <person name="Karl M."/>
            <person name="Bengelsdorf F.R."/>
            <person name="Duerre P."/>
            <person name="Daniel R."/>
        </authorList>
    </citation>
    <scope>NUCLEOTIDE SEQUENCE [LARGE SCALE GENOMIC DNA]</scope>
    <source>
        <strain evidence="2 4">DSM 92</strain>
    </source>
</reference>
<dbReference type="PANTHER" id="PTHR43179:SF7">
    <property type="entry name" value="RHAMNOSYLTRANSFERASE WBBL"/>
    <property type="match status" value="1"/>
</dbReference>
<dbReference type="EMBL" id="CP017603">
    <property type="protein sequence ID" value="AOY75539.1"/>
    <property type="molecule type" value="Genomic_DNA"/>
</dbReference>
<dbReference type="KEGG" id="cfm:BJL90_06290"/>
<evidence type="ECO:0000313" key="4">
    <source>
        <dbReference type="Proteomes" id="UP000192478"/>
    </source>
</evidence>